<keyword evidence="5" id="KW-1133">Transmembrane helix</keyword>
<feature type="compositionally biased region" description="Basic and acidic residues" evidence="9">
    <location>
        <begin position="684"/>
        <end position="696"/>
    </location>
</feature>
<dbReference type="PROSITE" id="PS51847">
    <property type="entry name" value="SMP"/>
    <property type="match status" value="1"/>
</dbReference>
<comment type="subcellular location">
    <subcellularLocation>
        <location evidence="1">Endoplasmic reticulum membrane</location>
    </subcellularLocation>
</comment>
<feature type="region of interest" description="Disordered" evidence="9">
    <location>
        <begin position="253"/>
        <end position="281"/>
    </location>
</feature>
<keyword evidence="4" id="KW-0256">Endoplasmic reticulum</keyword>
<feature type="compositionally biased region" description="Low complexity" evidence="9">
    <location>
        <begin position="484"/>
        <end position="494"/>
    </location>
</feature>
<organism evidence="11 12">
    <name type="scientific">Linum tenue</name>
    <dbReference type="NCBI Taxonomy" id="586396"/>
    <lineage>
        <taxon>Eukaryota</taxon>
        <taxon>Viridiplantae</taxon>
        <taxon>Streptophyta</taxon>
        <taxon>Embryophyta</taxon>
        <taxon>Tracheophyta</taxon>
        <taxon>Spermatophyta</taxon>
        <taxon>Magnoliopsida</taxon>
        <taxon>eudicotyledons</taxon>
        <taxon>Gunneridae</taxon>
        <taxon>Pentapetalae</taxon>
        <taxon>rosids</taxon>
        <taxon>fabids</taxon>
        <taxon>Malpighiales</taxon>
        <taxon>Linaceae</taxon>
        <taxon>Linum</taxon>
    </lineage>
</organism>
<feature type="compositionally biased region" description="Polar residues" evidence="9">
    <location>
        <begin position="708"/>
        <end position="726"/>
    </location>
</feature>
<feature type="compositionally biased region" description="Low complexity" evidence="9">
    <location>
        <begin position="302"/>
        <end position="315"/>
    </location>
</feature>
<keyword evidence="7" id="KW-0446">Lipid-binding</keyword>
<evidence type="ECO:0000256" key="8">
    <source>
        <dbReference type="ARBA" id="ARBA00023136"/>
    </source>
</evidence>
<dbReference type="InterPro" id="IPR057080">
    <property type="entry name" value="PH_SMPa"/>
</dbReference>
<reference evidence="11" key="1">
    <citation type="submission" date="2022-08" db="EMBL/GenBank/DDBJ databases">
        <authorList>
            <person name="Gutierrez-Valencia J."/>
        </authorList>
    </citation>
    <scope>NUCLEOTIDE SEQUENCE</scope>
</reference>
<dbReference type="Pfam" id="PF23065">
    <property type="entry name" value="PH_SMPa"/>
    <property type="match status" value="1"/>
</dbReference>
<dbReference type="GO" id="GO:0006869">
    <property type="term" value="P:lipid transport"/>
    <property type="evidence" value="ECO:0007669"/>
    <property type="project" value="UniProtKB-KW"/>
</dbReference>
<accession>A0AAV0Q8S0</accession>
<dbReference type="GO" id="GO:0008289">
    <property type="term" value="F:lipid binding"/>
    <property type="evidence" value="ECO:0007669"/>
    <property type="project" value="UniProtKB-KW"/>
</dbReference>
<gene>
    <name evidence="11" type="ORF">LITE_LOCUS41813</name>
</gene>
<feature type="compositionally biased region" description="Basic and acidic residues" evidence="9">
    <location>
        <begin position="472"/>
        <end position="483"/>
    </location>
</feature>
<dbReference type="Proteomes" id="UP001154282">
    <property type="component" value="Unassembled WGS sequence"/>
</dbReference>
<evidence type="ECO:0000256" key="7">
    <source>
        <dbReference type="ARBA" id="ARBA00023121"/>
    </source>
</evidence>
<dbReference type="AlphaFoldDB" id="A0AAV0Q8S0"/>
<evidence type="ECO:0000259" key="10">
    <source>
        <dbReference type="PROSITE" id="PS51847"/>
    </source>
</evidence>
<feature type="compositionally biased region" description="Low complexity" evidence="9">
    <location>
        <begin position="648"/>
        <end position="659"/>
    </location>
</feature>
<protein>
    <recommendedName>
        <fullName evidence="10">SMP-LTD domain-containing protein</fullName>
    </recommendedName>
</protein>
<feature type="region of interest" description="Disordered" evidence="9">
    <location>
        <begin position="627"/>
        <end position="726"/>
    </location>
</feature>
<name>A0AAV0Q8S0_9ROSI</name>
<keyword evidence="8" id="KW-0472">Membrane</keyword>
<feature type="region of interest" description="Disordered" evidence="9">
    <location>
        <begin position="298"/>
        <end position="325"/>
    </location>
</feature>
<keyword evidence="12" id="KW-1185">Reference proteome</keyword>
<dbReference type="PANTHER" id="PTHR13466:SF0">
    <property type="entry name" value="SMP-LTD DOMAIN-CONTAINING PROTEIN"/>
    <property type="match status" value="1"/>
</dbReference>
<sequence length="784" mass="87838">MWVFLVFIAGFFLGAVALAALEALGAYALLQRLNRKISLQKSKLSSPGDPQKDLDPRQSLKYAHNKKGVVWVLEPDKVPKTWLLEKEQKKKKDFYEVVPVRKHAKIRDRFLILVDSDGTHTAVPLVGCLVEAVSATSLCSRKWAKRYPIKVESKSSVIYNGSRTVYVYLETSWEKESWCKALRLASCDDKLRLSWFTKVTEEFHSYLMSLNTGYPSFMKPSSGCNEEMIDRVTRFDGSTSKVRSFWRKLSKRGSKATAENRATPSLGRERSRPFQDPSVASNMAKTLPSVKAPIITEEDHTASSASYSRSQSHASSDGESDEKYSVDDGTLCWNLLISRLFFDVKGNLETKSSVQARIQRTLSNMRIPTYVGEVVCTSLHLGNLPPYIHGIRVLPVDMNDVWMWDVDIEYCGGVVLDIETRIEVRDIDLQKGIGDTNTESSSGGDISSDLLEGFEHYGKQLNLPEGTVHTQEYKEEGDPKLEGSRSTSSSVPTSTPMSKWKAIVNSIAKQVSQVPISLSIRVSSLRGTLRLHIKPPPSDQLWFGFTSMPDIEFELESSVGDHKITSGHIALFLINRFKTAIRDTMVLPNCESVGIPWMLAEKNDWVPKKVAPFMWLNRESTGDNALVSEAFGSLPPKPKAKTEDKKGTTSSNSPESNSEANRNTGESQHTKPDSSDALASSEKSPTETRRSSEELRTPLLVSHEPKGLQQNGDYVSESSPTASRSLINVDRSIEGIDEPKRLGRRARMLDLGKKMSEKLEEKRRHIEEKSKSFVERMRDKAENK</sequence>
<keyword evidence="3" id="KW-0812">Transmembrane</keyword>
<evidence type="ECO:0000256" key="1">
    <source>
        <dbReference type="ARBA" id="ARBA00004586"/>
    </source>
</evidence>
<dbReference type="GO" id="GO:0005789">
    <property type="term" value="C:endoplasmic reticulum membrane"/>
    <property type="evidence" value="ECO:0007669"/>
    <property type="project" value="UniProtKB-SubCell"/>
</dbReference>
<evidence type="ECO:0000256" key="3">
    <source>
        <dbReference type="ARBA" id="ARBA00022692"/>
    </source>
</evidence>
<evidence type="ECO:0000256" key="9">
    <source>
        <dbReference type="SAM" id="MobiDB-lite"/>
    </source>
</evidence>
<evidence type="ECO:0000256" key="4">
    <source>
        <dbReference type="ARBA" id="ARBA00022824"/>
    </source>
</evidence>
<evidence type="ECO:0000313" key="11">
    <source>
        <dbReference type="EMBL" id="CAI0540723.1"/>
    </source>
</evidence>
<keyword evidence="2" id="KW-0813">Transport</keyword>
<dbReference type="PANTHER" id="PTHR13466">
    <property type="entry name" value="TEX2 PROTEIN-RELATED"/>
    <property type="match status" value="1"/>
</dbReference>
<evidence type="ECO:0000256" key="2">
    <source>
        <dbReference type="ARBA" id="ARBA00022448"/>
    </source>
</evidence>
<proteinExistence type="predicted"/>
<dbReference type="EMBL" id="CAMGYJ010000009">
    <property type="protein sequence ID" value="CAI0540723.1"/>
    <property type="molecule type" value="Genomic_DNA"/>
</dbReference>
<dbReference type="CDD" id="cd21675">
    <property type="entry name" value="SMP_TEX2"/>
    <property type="match status" value="1"/>
</dbReference>
<feature type="region of interest" description="Disordered" evidence="9">
    <location>
        <begin position="472"/>
        <end position="494"/>
    </location>
</feature>
<evidence type="ECO:0000256" key="5">
    <source>
        <dbReference type="ARBA" id="ARBA00022989"/>
    </source>
</evidence>
<keyword evidence="6" id="KW-0445">Lipid transport</keyword>
<evidence type="ECO:0000256" key="6">
    <source>
        <dbReference type="ARBA" id="ARBA00023055"/>
    </source>
</evidence>
<feature type="domain" description="SMP-LTD" evidence="10">
    <location>
        <begin position="327"/>
        <end position="596"/>
    </location>
</feature>
<evidence type="ECO:0000313" key="12">
    <source>
        <dbReference type="Proteomes" id="UP001154282"/>
    </source>
</evidence>
<dbReference type="InterPro" id="IPR031468">
    <property type="entry name" value="SMP_LBD"/>
</dbReference>
<comment type="caution">
    <text evidence="11">The sequence shown here is derived from an EMBL/GenBank/DDBJ whole genome shotgun (WGS) entry which is preliminary data.</text>
</comment>